<dbReference type="OrthoDB" id="7181050at2"/>
<dbReference type="AlphaFoldDB" id="A0A5C6Q5A1"/>
<evidence type="ECO:0000313" key="4">
    <source>
        <dbReference type="Proteomes" id="UP000321822"/>
    </source>
</evidence>
<comment type="caution">
    <text evidence="3">The sequence shown here is derived from an EMBL/GenBank/DDBJ whole genome shotgun (WGS) entry which is preliminary data.</text>
</comment>
<dbReference type="InterPro" id="IPR001447">
    <property type="entry name" value="Arylamine_N-AcTrfase"/>
</dbReference>
<proteinExistence type="inferred from homology"/>
<dbReference type="RefSeq" id="WP_146791407.1">
    <property type="nucleotide sequence ID" value="NZ_VOLT01000015.1"/>
</dbReference>
<accession>A0A5C6Q5A1</accession>
<keyword evidence="3" id="KW-0808">Transferase</keyword>
<dbReference type="EMBL" id="VOLT01000015">
    <property type="protein sequence ID" value="TWX64093.1"/>
    <property type="molecule type" value="Genomic_DNA"/>
</dbReference>
<evidence type="ECO:0000256" key="1">
    <source>
        <dbReference type="ARBA" id="ARBA00006547"/>
    </source>
</evidence>
<dbReference type="InterPro" id="IPR038765">
    <property type="entry name" value="Papain-like_cys_pep_sf"/>
</dbReference>
<evidence type="ECO:0000256" key="2">
    <source>
        <dbReference type="RuleBase" id="RU003452"/>
    </source>
</evidence>
<dbReference type="Proteomes" id="UP000321822">
    <property type="component" value="Unassembled WGS sequence"/>
</dbReference>
<evidence type="ECO:0000313" key="3">
    <source>
        <dbReference type="EMBL" id="TWX64093.1"/>
    </source>
</evidence>
<dbReference type="PANTHER" id="PTHR11786:SF0">
    <property type="entry name" value="ARYLAMINE N-ACETYLTRANSFERASE 4-RELATED"/>
    <property type="match status" value="1"/>
</dbReference>
<name>A0A5C6Q5A1_9GAMM</name>
<comment type="similarity">
    <text evidence="1 2">Belongs to the arylamine N-acetyltransferase family.</text>
</comment>
<sequence>MTNAQIAQSYLADLKINKSSLDIDFLNELQSKHIAQYSFNNVAVLLGQELPLDSESLFTKIVERRRGGYCFEHNKLVFTVLSELDFDVRLLLSKVIYNQDIEVARTHRMTLLTLAGEDYIVDAGFGHLGARFPVKIALGLIQDQGDAQYRITKIIHGDYCYQVFKDGDFFTLYTFDLQHYTESDCLLGHFYSHKHPNAAFVNNLVICRKFFNDIQSLRNNEFHHVRDGLTQTTKITSAKQLHQLLIDVYQLDIDIAISEFLFNKFVIPSHNKV</sequence>
<dbReference type="Pfam" id="PF00797">
    <property type="entry name" value="Acetyltransf_2"/>
    <property type="match status" value="1"/>
</dbReference>
<dbReference type="Gene3D" id="3.30.2140.10">
    <property type="entry name" value="Arylamine N-acetyltransferase"/>
    <property type="match status" value="1"/>
</dbReference>
<keyword evidence="4" id="KW-1185">Reference proteome</keyword>
<dbReference type="Gene3D" id="2.40.128.150">
    <property type="entry name" value="Cysteine proteinases"/>
    <property type="match status" value="1"/>
</dbReference>
<gene>
    <name evidence="3" type="ORF">ESZ36_20690</name>
</gene>
<dbReference type="GO" id="GO:0016407">
    <property type="term" value="F:acetyltransferase activity"/>
    <property type="evidence" value="ECO:0007669"/>
    <property type="project" value="InterPro"/>
</dbReference>
<dbReference type="PANTHER" id="PTHR11786">
    <property type="entry name" value="N-HYDROXYARYLAMINE O-ACETYLTRANSFERASE"/>
    <property type="match status" value="1"/>
</dbReference>
<dbReference type="PRINTS" id="PR01543">
    <property type="entry name" value="ANATRNSFRASE"/>
</dbReference>
<protein>
    <submittedName>
        <fullName evidence="3">Arylamine N-acetyltransferase</fullName>
    </submittedName>
</protein>
<organism evidence="3 4">
    <name type="scientific">Colwellia demingiae</name>
    <dbReference type="NCBI Taxonomy" id="89401"/>
    <lineage>
        <taxon>Bacteria</taxon>
        <taxon>Pseudomonadati</taxon>
        <taxon>Pseudomonadota</taxon>
        <taxon>Gammaproteobacteria</taxon>
        <taxon>Alteromonadales</taxon>
        <taxon>Colwelliaceae</taxon>
        <taxon>Colwellia</taxon>
    </lineage>
</organism>
<reference evidence="3 4" key="1">
    <citation type="submission" date="2019-07" db="EMBL/GenBank/DDBJ databases">
        <title>Genomes of sea-ice associated Colwellia species.</title>
        <authorList>
            <person name="Bowman J.P."/>
        </authorList>
    </citation>
    <scope>NUCLEOTIDE SEQUENCE [LARGE SCALE GENOMIC DNA]</scope>
    <source>
        <strain evidence="3 4">ACAM 459</strain>
    </source>
</reference>
<dbReference type="SUPFAM" id="SSF54001">
    <property type="entry name" value="Cysteine proteinases"/>
    <property type="match status" value="1"/>
</dbReference>